<dbReference type="PANTHER" id="PTHR48111">
    <property type="entry name" value="REGULATOR OF RPOS"/>
    <property type="match status" value="1"/>
</dbReference>
<dbReference type="InterPro" id="IPR011006">
    <property type="entry name" value="CheY-like_superfamily"/>
</dbReference>
<dbReference type="PROSITE" id="PS50887">
    <property type="entry name" value="GGDEF"/>
    <property type="match status" value="1"/>
</dbReference>
<feature type="domain" description="Response regulatory" evidence="6">
    <location>
        <begin position="238"/>
        <end position="354"/>
    </location>
</feature>
<dbReference type="RefSeq" id="WP_097643794.1">
    <property type="nucleotide sequence ID" value="NZ_NQWI01000031.1"/>
</dbReference>
<keyword evidence="9" id="KW-1185">Reference proteome</keyword>
<evidence type="ECO:0000256" key="3">
    <source>
        <dbReference type="ARBA" id="ARBA00023125"/>
    </source>
</evidence>
<evidence type="ECO:0000313" key="9">
    <source>
        <dbReference type="Proteomes" id="UP000220527"/>
    </source>
</evidence>
<evidence type="ECO:0000256" key="2">
    <source>
        <dbReference type="ARBA" id="ARBA00023015"/>
    </source>
</evidence>
<dbReference type="SMART" id="SM00448">
    <property type="entry name" value="REC"/>
    <property type="match status" value="1"/>
</dbReference>
<evidence type="ECO:0000256" key="4">
    <source>
        <dbReference type="ARBA" id="ARBA00023163"/>
    </source>
</evidence>
<dbReference type="GO" id="GO:0000156">
    <property type="term" value="F:phosphorelay response regulator activity"/>
    <property type="evidence" value="ECO:0007669"/>
    <property type="project" value="TreeGrafter"/>
</dbReference>
<keyword evidence="2" id="KW-0805">Transcription regulation</keyword>
<keyword evidence="1 5" id="KW-0597">Phosphoprotein</keyword>
<dbReference type="SUPFAM" id="SSF52172">
    <property type="entry name" value="CheY-like"/>
    <property type="match status" value="1"/>
</dbReference>
<feature type="domain" description="GGDEF" evidence="7">
    <location>
        <begin position="387"/>
        <end position="541"/>
    </location>
</feature>
<dbReference type="Gene3D" id="3.30.70.270">
    <property type="match status" value="1"/>
</dbReference>
<dbReference type="Pfam" id="PF00072">
    <property type="entry name" value="Response_reg"/>
    <property type="match status" value="1"/>
</dbReference>
<dbReference type="GO" id="GO:0032993">
    <property type="term" value="C:protein-DNA complex"/>
    <property type="evidence" value="ECO:0007669"/>
    <property type="project" value="TreeGrafter"/>
</dbReference>
<evidence type="ECO:0008006" key="10">
    <source>
        <dbReference type="Google" id="ProtNLM"/>
    </source>
</evidence>
<dbReference type="InterPro" id="IPR000160">
    <property type="entry name" value="GGDEF_dom"/>
</dbReference>
<gene>
    <name evidence="8" type="ORF">CJ255_09120</name>
</gene>
<dbReference type="SMART" id="SM00267">
    <property type="entry name" value="GGDEF"/>
    <property type="match status" value="1"/>
</dbReference>
<reference evidence="9" key="1">
    <citation type="submission" date="2017-08" db="EMBL/GenBank/DDBJ databases">
        <authorList>
            <person name="Grouzdev D.S."/>
            <person name="Gaisin V.A."/>
            <person name="Rysina M.S."/>
            <person name="Gorlenko V.M."/>
        </authorList>
    </citation>
    <scope>NUCLEOTIDE SEQUENCE [LARGE SCALE GENOMIC DNA]</scope>
    <source>
        <strain evidence="9">Kir15-3F</strain>
    </source>
</reference>
<evidence type="ECO:0000256" key="5">
    <source>
        <dbReference type="PROSITE-ProRule" id="PRU00169"/>
    </source>
</evidence>
<protein>
    <recommendedName>
        <fullName evidence="10">Diguanylate cyclase response regulator</fullName>
    </recommendedName>
</protein>
<evidence type="ECO:0000259" key="7">
    <source>
        <dbReference type="PROSITE" id="PS50887"/>
    </source>
</evidence>
<dbReference type="GO" id="GO:0005829">
    <property type="term" value="C:cytosol"/>
    <property type="evidence" value="ECO:0007669"/>
    <property type="project" value="TreeGrafter"/>
</dbReference>
<feature type="modified residue" description="4-aspartylphosphate" evidence="5">
    <location>
        <position position="287"/>
    </location>
</feature>
<dbReference type="InterPro" id="IPR029787">
    <property type="entry name" value="Nucleotide_cyclase"/>
</dbReference>
<comment type="caution">
    <text evidence="8">The sequence shown here is derived from an EMBL/GenBank/DDBJ whole genome shotgun (WGS) entry which is preliminary data.</text>
</comment>
<dbReference type="SUPFAM" id="SSF55073">
    <property type="entry name" value="Nucleotide cyclase"/>
    <property type="match status" value="1"/>
</dbReference>
<keyword evidence="4" id="KW-0804">Transcription</keyword>
<dbReference type="NCBIfam" id="TIGR00254">
    <property type="entry name" value="GGDEF"/>
    <property type="match status" value="1"/>
</dbReference>
<dbReference type="EMBL" id="NQWI01000031">
    <property type="protein sequence ID" value="PDW03406.1"/>
    <property type="molecule type" value="Genomic_DNA"/>
</dbReference>
<dbReference type="PROSITE" id="PS50110">
    <property type="entry name" value="RESPONSE_REGULATORY"/>
    <property type="match status" value="1"/>
</dbReference>
<organism evidence="8 9">
    <name type="scientific">Candidatus Viridilinea mediisalina</name>
    <dbReference type="NCBI Taxonomy" id="2024553"/>
    <lineage>
        <taxon>Bacteria</taxon>
        <taxon>Bacillati</taxon>
        <taxon>Chloroflexota</taxon>
        <taxon>Chloroflexia</taxon>
        <taxon>Chloroflexales</taxon>
        <taxon>Chloroflexineae</taxon>
        <taxon>Oscillochloridaceae</taxon>
        <taxon>Candidatus Viridilinea</taxon>
    </lineage>
</organism>
<dbReference type="OrthoDB" id="9813903at2"/>
<sequence>MNTHVPPEIDQLIHAVMSPLTSIHSTAQLLQRCLSTSEHAQVGILLSVLERNVVRLQQTCECFIHHASIHDQHIHISLPVAYFNAETEHIAQVAQQAVPQTQQRRPSHVPLVSAVGQILLLIPNGTTSTTLSTALARYGHQIHMVHNSVEGLDLARTLHPTLILIDPEVDAQSEFIIPLLSEDPETKSTRLALLGQHMPAGQTMLPQLINPQLTPEQIATMINGMIAPDVHARTTRPHILIVDDESDIAAMLAHQLEDDGFQTTQVYSGTAALRLTREQPFDLILLDLMLPDLDGFTVLGGLRAQPKSQLSPIILVSAINSPTEKVRGLQLGADDYITKPYNTAELSARVLATLRRSEREGGANPSTRLPGNIAIERAINRRITQGEAFAVCYCDIDNFKAYNDSYGFLKGDAVIKRTAQILLETMSNLGNPEDFVGHIGGDDFVLISSPERVEAICRSVIRQFDATAPFFYDPAARHRGKICGEDRQGRPAEFPIVTLTITVVSSTHQPFQHLGEVAQRSIAIKKRGKRTPGSVYVLEGR</sequence>
<dbReference type="InterPro" id="IPR001789">
    <property type="entry name" value="Sig_transdc_resp-reg_receiver"/>
</dbReference>
<dbReference type="AlphaFoldDB" id="A0A2A6RKJ3"/>
<name>A0A2A6RKJ3_9CHLR</name>
<evidence type="ECO:0000259" key="6">
    <source>
        <dbReference type="PROSITE" id="PS50110"/>
    </source>
</evidence>
<dbReference type="Pfam" id="PF00990">
    <property type="entry name" value="GGDEF"/>
    <property type="match status" value="1"/>
</dbReference>
<dbReference type="PANTHER" id="PTHR48111:SF4">
    <property type="entry name" value="DNA-BINDING DUAL TRANSCRIPTIONAL REGULATOR OMPR"/>
    <property type="match status" value="1"/>
</dbReference>
<accession>A0A2A6RKJ3</accession>
<keyword evidence="3" id="KW-0238">DNA-binding</keyword>
<dbReference type="Gene3D" id="3.40.50.2300">
    <property type="match status" value="1"/>
</dbReference>
<dbReference type="CDD" id="cd01949">
    <property type="entry name" value="GGDEF"/>
    <property type="match status" value="1"/>
</dbReference>
<dbReference type="Proteomes" id="UP000220527">
    <property type="component" value="Unassembled WGS sequence"/>
</dbReference>
<dbReference type="InterPro" id="IPR043128">
    <property type="entry name" value="Rev_trsase/Diguanyl_cyclase"/>
</dbReference>
<evidence type="ECO:0000313" key="8">
    <source>
        <dbReference type="EMBL" id="PDW03406.1"/>
    </source>
</evidence>
<evidence type="ECO:0000256" key="1">
    <source>
        <dbReference type="ARBA" id="ARBA00022553"/>
    </source>
</evidence>
<dbReference type="InterPro" id="IPR039420">
    <property type="entry name" value="WalR-like"/>
</dbReference>
<dbReference type="GO" id="GO:0000976">
    <property type="term" value="F:transcription cis-regulatory region binding"/>
    <property type="evidence" value="ECO:0007669"/>
    <property type="project" value="TreeGrafter"/>
</dbReference>
<dbReference type="GO" id="GO:0006355">
    <property type="term" value="P:regulation of DNA-templated transcription"/>
    <property type="evidence" value="ECO:0007669"/>
    <property type="project" value="TreeGrafter"/>
</dbReference>
<proteinExistence type="predicted"/>